<evidence type="ECO:0000259" key="2">
    <source>
        <dbReference type="Pfam" id="PF11961"/>
    </source>
</evidence>
<dbReference type="AlphaFoldDB" id="A0AA88QXV3"/>
<dbReference type="InterPro" id="IPR007700">
    <property type="entry name" value="DUF668"/>
</dbReference>
<dbReference type="GO" id="GO:0045927">
    <property type="term" value="P:positive regulation of growth"/>
    <property type="evidence" value="ECO:0007669"/>
    <property type="project" value="InterPro"/>
</dbReference>
<name>A0AA88QXV3_9ASTE</name>
<keyword evidence="4" id="KW-1185">Reference proteome</keyword>
<feature type="domain" description="DUF3475" evidence="2">
    <location>
        <begin position="39"/>
        <end position="94"/>
    </location>
</feature>
<dbReference type="InterPro" id="IPR021864">
    <property type="entry name" value="DUF3475"/>
</dbReference>
<proteinExistence type="predicted"/>
<evidence type="ECO:0000313" key="3">
    <source>
        <dbReference type="EMBL" id="KAK2972321.1"/>
    </source>
</evidence>
<organism evidence="3 4">
    <name type="scientific">Escallonia rubra</name>
    <dbReference type="NCBI Taxonomy" id="112253"/>
    <lineage>
        <taxon>Eukaryota</taxon>
        <taxon>Viridiplantae</taxon>
        <taxon>Streptophyta</taxon>
        <taxon>Embryophyta</taxon>
        <taxon>Tracheophyta</taxon>
        <taxon>Spermatophyta</taxon>
        <taxon>Magnoliopsida</taxon>
        <taxon>eudicotyledons</taxon>
        <taxon>Gunneridae</taxon>
        <taxon>Pentapetalae</taxon>
        <taxon>asterids</taxon>
        <taxon>campanulids</taxon>
        <taxon>Escalloniales</taxon>
        <taxon>Escalloniaceae</taxon>
        <taxon>Escallonia</taxon>
    </lineage>
</organism>
<reference evidence="3" key="1">
    <citation type="submission" date="2022-12" db="EMBL/GenBank/DDBJ databases">
        <title>Draft genome assemblies for two species of Escallonia (Escalloniales).</title>
        <authorList>
            <person name="Chanderbali A."/>
            <person name="Dervinis C."/>
            <person name="Anghel I."/>
            <person name="Soltis D."/>
            <person name="Soltis P."/>
            <person name="Zapata F."/>
        </authorList>
    </citation>
    <scope>NUCLEOTIDE SEQUENCE</scope>
    <source>
        <strain evidence="3">UCBG92.1500</strain>
        <tissue evidence="3">Leaf</tissue>
    </source>
</reference>
<dbReference type="PANTHER" id="PTHR31371">
    <property type="entry name" value="BNAC09G50660D PROTEIN"/>
    <property type="match status" value="1"/>
</dbReference>
<gene>
    <name evidence="3" type="ORF">RJ640_014379</name>
</gene>
<feature type="domain" description="DUF668" evidence="1">
    <location>
        <begin position="334"/>
        <end position="422"/>
    </location>
</feature>
<accession>A0AA88QXV3</accession>
<dbReference type="Proteomes" id="UP001187471">
    <property type="component" value="Unassembled WGS sequence"/>
</dbReference>
<evidence type="ECO:0008006" key="5">
    <source>
        <dbReference type="Google" id="ProtNLM"/>
    </source>
</evidence>
<dbReference type="EMBL" id="JAVXUO010002530">
    <property type="protein sequence ID" value="KAK2972321.1"/>
    <property type="molecule type" value="Genomic_DNA"/>
</dbReference>
<evidence type="ECO:0000313" key="4">
    <source>
        <dbReference type="Proteomes" id="UP001187471"/>
    </source>
</evidence>
<protein>
    <recommendedName>
        <fullName evidence="5">Avr9/Cf-9 rapidly elicited protein 137</fullName>
    </recommendedName>
</protein>
<dbReference type="PANTHER" id="PTHR31371:SF13">
    <property type="entry name" value="OS05G0457600 PROTEIN"/>
    <property type="match status" value="1"/>
</dbReference>
<dbReference type="Pfam" id="PF11961">
    <property type="entry name" value="DUF3475"/>
    <property type="match status" value="1"/>
</dbReference>
<dbReference type="Pfam" id="PF05003">
    <property type="entry name" value="DUF668"/>
    <property type="match status" value="1"/>
</dbReference>
<evidence type="ECO:0000259" key="1">
    <source>
        <dbReference type="Pfam" id="PF05003"/>
    </source>
</evidence>
<comment type="caution">
    <text evidence="3">The sequence shown here is derived from an EMBL/GenBank/DDBJ whole genome shotgun (WGS) entry which is preliminary data.</text>
</comment>
<sequence>MVAAVATTMEWLSEMGSRVGDNLKRSMSSEPKKSACLGILAFDTAKTMSRLVSLYKSLSDDEISHLRKDIMKSEGIAYLNSKDVAFLLSLACAERLEDLDRAAIAVARLGRKCSDFGLNRFDLVYTDLKLGTIDMGKLEYGAKEMQKRIDKMERLVSATSGLYTALESLTEMEISERKLKQWKKNTVAMQGQKLNINHFDQKIANQRKQVRCFRETSLWSKTFDKSVGLMARIACVVYARICFIFGPYVPVLPSVSLRNVRSSQILRVEPEFCLIEPIKEQVCSRSGPIPSIDKPTLVRFYSQKSIFFLSEDDGYGENGAGKNNRVFHAAGPLTVGGSGLALRYANVILLADQYLDSAVVIGNDARQNLYDMLPENLKASVRTKLKNKVRVMEDDESLAAGWREALTEMMGWLAPMAHDTLKWQKERTFERKKFDLKPSVLLLQTLHFADKEKTEAAIAEVLVGLSCIYLYENRPSAESGWRRWRYASNC</sequence>